<evidence type="ECO:0000313" key="4">
    <source>
        <dbReference type="Proteomes" id="UP000681425"/>
    </source>
</evidence>
<dbReference type="SUPFAM" id="SSF54427">
    <property type="entry name" value="NTF2-like"/>
    <property type="match status" value="1"/>
</dbReference>
<evidence type="ECO:0000313" key="3">
    <source>
        <dbReference type="EMBL" id="QUT07865.1"/>
    </source>
</evidence>
<accession>A0A975KAM6</accession>
<dbReference type="Pfam" id="PF13577">
    <property type="entry name" value="SnoaL_4"/>
    <property type="match status" value="1"/>
</dbReference>
<evidence type="ECO:0000256" key="1">
    <source>
        <dbReference type="SAM" id="MobiDB-lite"/>
    </source>
</evidence>
<dbReference type="Proteomes" id="UP000681425">
    <property type="component" value="Chromosome"/>
</dbReference>
<sequence>MINTGSGVAPDPAQEPGMDQQTLFDDSEAWRIEGECVKLINRFAHFIDNRRYDELLGLMTSDCIIEWPGNRMRGVELVEMLKESPEDMASMHVITVPLFGSVTRDEADCISYLTFYQAPMSEDGVGILAGATVLAEYHDKFRRSEAGWRISGRVVKPKMARA</sequence>
<gene>
    <name evidence="3" type="ORF">KFK14_11030</name>
</gene>
<protein>
    <submittedName>
        <fullName evidence="3">Nuclear transport factor 2 family protein</fullName>
    </submittedName>
</protein>
<dbReference type="AlphaFoldDB" id="A0A975KAM6"/>
<dbReference type="InterPro" id="IPR032710">
    <property type="entry name" value="NTF2-like_dom_sf"/>
</dbReference>
<proteinExistence type="predicted"/>
<organism evidence="3 4">
    <name type="scientific">Sphingobium phenoxybenzoativorans</name>
    <dbReference type="NCBI Taxonomy" id="1592790"/>
    <lineage>
        <taxon>Bacteria</taxon>
        <taxon>Pseudomonadati</taxon>
        <taxon>Pseudomonadota</taxon>
        <taxon>Alphaproteobacteria</taxon>
        <taxon>Sphingomonadales</taxon>
        <taxon>Sphingomonadaceae</taxon>
        <taxon>Sphingobium</taxon>
    </lineage>
</organism>
<dbReference type="Gene3D" id="3.10.450.50">
    <property type="match status" value="1"/>
</dbReference>
<keyword evidence="4" id="KW-1185">Reference proteome</keyword>
<reference evidence="3" key="1">
    <citation type="submission" date="2021-04" db="EMBL/GenBank/DDBJ databases">
        <title>Isolation of p-tert-butylphenol degrading bacteria Sphingobium phenoxybenzoativorans Tas13 from active sludge.</title>
        <authorList>
            <person name="Li Y."/>
        </authorList>
    </citation>
    <scope>NUCLEOTIDE SEQUENCE</scope>
    <source>
        <strain evidence="3">Tas13</strain>
    </source>
</reference>
<dbReference type="RefSeq" id="WP_212610822.1">
    <property type="nucleotide sequence ID" value="NZ_CP073910.1"/>
</dbReference>
<dbReference type="CDD" id="cd00531">
    <property type="entry name" value="NTF2_like"/>
    <property type="match status" value="1"/>
</dbReference>
<feature type="domain" description="SnoaL-like" evidence="2">
    <location>
        <begin position="34"/>
        <end position="153"/>
    </location>
</feature>
<dbReference type="EMBL" id="CP073910">
    <property type="protein sequence ID" value="QUT07865.1"/>
    <property type="molecule type" value="Genomic_DNA"/>
</dbReference>
<name>A0A975KAM6_9SPHN</name>
<dbReference type="InterPro" id="IPR037401">
    <property type="entry name" value="SnoaL-like"/>
</dbReference>
<feature type="region of interest" description="Disordered" evidence="1">
    <location>
        <begin position="1"/>
        <end position="20"/>
    </location>
</feature>
<dbReference type="KEGG" id="spph:KFK14_11030"/>
<evidence type="ECO:0000259" key="2">
    <source>
        <dbReference type="Pfam" id="PF13577"/>
    </source>
</evidence>